<feature type="domain" description="SLH" evidence="4">
    <location>
        <begin position="237"/>
        <end position="300"/>
    </location>
</feature>
<dbReference type="PANTHER" id="PTHR43308">
    <property type="entry name" value="OUTER MEMBRANE PROTEIN ALPHA-RELATED"/>
    <property type="match status" value="1"/>
</dbReference>
<evidence type="ECO:0000256" key="2">
    <source>
        <dbReference type="SAM" id="MobiDB-lite"/>
    </source>
</evidence>
<dbReference type="Pfam" id="PF00395">
    <property type="entry name" value="SLH"/>
    <property type="match status" value="3"/>
</dbReference>
<feature type="domain" description="SLH" evidence="4">
    <location>
        <begin position="301"/>
        <end position="360"/>
    </location>
</feature>
<name>A0AAU0UJY0_9FIRM</name>
<protein>
    <submittedName>
        <fullName evidence="5">S-layer homology domain-containing protein</fullName>
    </submittedName>
</protein>
<reference evidence="5 6" key="1">
    <citation type="submission" date="2023-04" db="EMBL/GenBank/DDBJ databases">
        <authorList>
            <person name="Hsu D."/>
        </authorList>
    </citation>
    <scope>NUCLEOTIDE SEQUENCE [LARGE SCALE GENOMIC DNA]</scope>
    <source>
        <strain evidence="5 6">MK1</strain>
    </source>
</reference>
<feature type="chain" id="PRO_5043860465" evidence="3">
    <location>
        <begin position="24"/>
        <end position="416"/>
    </location>
</feature>
<dbReference type="KEGG" id="dbc:MFMK1_000703"/>
<accession>A0AAU0UJY0</accession>
<dbReference type="PROSITE" id="PS51272">
    <property type="entry name" value="SLH"/>
    <property type="match status" value="2"/>
</dbReference>
<evidence type="ECO:0000313" key="6">
    <source>
        <dbReference type="Proteomes" id="UP001329915"/>
    </source>
</evidence>
<dbReference type="EMBL" id="CP121694">
    <property type="protein sequence ID" value="WRO20913.1"/>
    <property type="molecule type" value="Genomic_DNA"/>
</dbReference>
<organism evidence="5 6">
    <name type="scientific">Metallumcola ferriviriculae</name>
    <dbReference type="NCBI Taxonomy" id="3039180"/>
    <lineage>
        <taxon>Bacteria</taxon>
        <taxon>Bacillati</taxon>
        <taxon>Bacillota</taxon>
        <taxon>Clostridia</taxon>
        <taxon>Neomoorellales</taxon>
        <taxon>Desulfitibacteraceae</taxon>
        <taxon>Metallumcola</taxon>
    </lineage>
</organism>
<keyword evidence="6" id="KW-1185">Reference proteome</keyword>
<feature type="region of interest" description="Disordered" evidence="2">
    <location>
        <begin position="192"/>
        <end position="238"/>
    </location>
</feature>
<sequence length="416" mass="45466">MRKYAVLLMLPVLWLLLTGCAFAADLFPPPSQYFYGTVAVEADGTESPAPPGTVVMVKQKGQDRLLAIYALWRTGTIGNVRSKGRCLTVSNRALNNGDILEFYVNGRRTATEAVFRRGVMAEINIGANYRQETVLTEVEPLQQEEEKVQRQPEPIGAEAGGAKRENDAGEQVIPSTVEEQTVPQALEEQTTTDAAGEKAGLDVAAPDSSVTEGAAGSDRLNEQQPAKDEARPEEQAEPAVTFADIKGHPLQQEIEQAAASGLVAGVTETEFEPDRPVTRAEFIVMLVKALDIKGKETQFTFMDVYSTDWFYPALKKAYSTGIIKGYNSVEFKPEEAINRQQAAAIAAKALQLLNKAPLVDRQILKKYKDAGELEPYANAGMAISLQLNLLEPINNKLMPRDKVTRAQAAAMLVRIK</sequence>
<proteinExistence type="predicted"/>
<keyword evidence="1" id="KW-0677">Repeat</keyword>
<evidence type="ECO:0000256" key="3">
    <source>
        <dbReference type="SAM" id="SignalP"/>
    </source>
</evidence>
<gene>
    <name evidence="5" type="ORF">MFMK1_000703</name>
</gene>
<evidence type="ECO:0000313" key="5">
    <source>
        <dbReference type="EMBL" id="WRO20913.1"/>
    </source>
</evidence>
<feature type="compositionally biased region" description="Basic and acidic residues" evidence="2">
    <location>
        <begin position="219"/>
        <end position="234"/>
    </location>
</feature>
<dbReference type="PANTHER" id="PTHR43308:SF5">
    <property type="entry name" value="S-LAYER PROTEIN _ PEPTIDOGLYCAN ENDO-BETA-N-ACETYLGLUCOSAMINIDASE"/>
    <property type="match status" value="1"/>
</dbReference>
<dbReference type="PROSITE" id="PS51257">
    <property type="entry name" value="PROKAR_LIPOPROTEIN"/>
    <property type="match status" value="1"/>
</dbReference>
<dbReference type="AlphaFoldDB" id="A0AAU0UJY0"/>
<dbReference type="InterPro" id="IPR001119">
    <property type="entry name" value="SLH_dom"/>
</dbReference>
<evidence type="ECO:0000259" key="4">
    <source>
        <dbReference type="PROSITE" id="PS51272"/>
    </source>
</evidence>
<dbReference type="InterPro" id="IPR051465">
    <property type="entry name" value="Cell_Envelope_Struct_Comp"/>
</dbReference>
<feature type="region of interest" description="Disordered" evidence="2">
    <location>
        <begin position="140"/>
        <end position="170"/>
    </location>
</feature>
<dbReference type="Proteomes" id="UP001329915">
    <property type="component" value="Chromosome"/>
</dbReference>
<dbReference type="RefSeq" id="WP_366923790.1">
    <property type="nucleotide sequence ID" value="NZ_CP121694.1"/>
</dbReference>
<evidence type="ECO:0000256" key="1">
    <source>
        <dbReference type="ARBA" id="ARBA00022737"/>
    </source>
</evidence>
<keyword evidence="3" id="KW-0732">Signal</keyword>
<feature type="signal peptide" evidence="3">
    <location>
        <begin position="1"/>
        <end position="23"/>
    </location>
</feature>